<proteinExistence type="predicted"/>
<protein>
    <submittedName>
        <fullName evidence="1">Tetraacyldisaccharide 4'-kinase</fullName>
        <ecNumber evidence="1">2.7.1.130</ecNumber>
    </submittedName>
</protein>
<dbReference type="EMBL" id="CP127527">
    <property type="protein sequence ID" value="XRI76662.1"/>
    <property type="molecule type" value="Genomic_DNA"/>
</dbReference>
<reference evidence="1 2" key="1">
    <citation type="journal article" date="2019" name="Int. J. Syst. Evol. Microbiol.">
        <title>Acidithiobacillus sulfuriphilus sp. nov.: an extremely acidophilic sulfur-oxidizing chemolithotroph isolated from a neutral pH environment.</title>
        <authorList>
            <person name="Falagan C."/>
            <person name="Moya-Beltran A."/>
            <person name="Castro M."/>
            <person name="Quatrini R."/>
            <person name="Johnson D.B."/>
        </authorList>
    </citation>
    <scope>NUCLEOTIDE SEQUENCE [LARGE SCALE GENOMIC DNA]</scope>
    <source>
        <strain evidence="1 2">CJ-2</strain>
    </source>
</reference>
<dbReference type="Proteomes" id="UP000271650">
    <property type="component" value="Chromosome"/>
</dbReference>
<gene>
    <name evidence="1" type="primary">lpxK</name>
    <name evidence="1" type="ORF">EC580_011975</name>
</gene>
<accession>A0ACD5HLP5</accession>
<keyword evidence="2" id="KW-1185">Reference proteome</keyword>
<evidence type="ECO:0000313" key="1">
    <source>
        <dbReference type="EMBL" id="XRI76662.1"/>
    </source>
</evidence>
<sequence length="324" mass="34464">MKGAALLERQWRDGGPLATALRPLGALTCALAGWRRRHAHGRPAVLPSIVVGNLPVGGSGKTPLVMAIAAELAVRGWRPAIVSRGYGAHPPHYPYAVQPGDQTRRAGDEPLLLREVAPVYLSPRRLPGIAAAAADGAAVAVLDDGFQHLALHAQVQLLVFSGARPLGNGRCLPAGPLREPLTAMAAADALLVDAAAQDALGAMATPRRFRFRIVPVDLALVRDPAIRQPLSGLQGRAVTALSGIARPERFTAILASLGARVQSRVFADHHPFSAKDLAACPRPIVMTAKDAVKCRAIAGPDDWFLRIRAELEAPFWDWLAQRLP</sequence>
<dbReference type="EC" id="2.7.1.130" evidence="1"/>
<name>A0ACD5HLP5_9PROT</name>
<organism evidence="1 2">
    <name type="scientific">Acidithiobacillus sulfuriphilus</name>
    <dbReference type="NCBI Taxonomy" id="1867749"/>
    <lineage>
        <taxon>Bacteria</taxon>
        <taxon>Pseudomonadati</taxon>
        <taxon>Pseudomonadota</taxon>
        <taxon>Acidithiobacillia</taxon>
        <taxon>Acidithiobacillales</taxon>
        <taxon>Acidithiobacillaceae</taxon>
        <taxon>Acidithiobacillus</taxon>
    </lineage>
</organism>
<keyword evidence="1" id="KW-0808">Transferase</keyword>
<evidence type="ECO:0000313" key="2">
    <source>
        <dbReference type="Proteomes" id="UP000271650"/>
    </source>
</evidence>